<gene>
    <name evidence="1" type="ORF">Gorai_003879</name>
</gene>
<proteinExistence type="predicted"/>
<comment type="caution">
    <text evidence="1">The sequence shown here is derived from an EMBL/GenBank/DDBJ whole genome shotgun (WGS) entry which is preliminary data.</text>
</comment>
<evidence type="ECO:0000313" key="2">
    <source>
        <dbReference type="Proteomes" id="UP000593578"/>
    </source>
</evidence>
<dbReference type="Proteomes" id="UP000593578">
    <property type="component" value="Unassembled WGS sequence"/>
</dbReference>
<sequence length="24" mass="2921">MEQKITFGWSFQCIVIKFHYQESA</sequence>
<dbReference type="AlphaFoldDB" id="A0A7J8QHG0"/>
<dbReference type="EMBL" id="JABEZZ010000012">
    <property type="protein sequence ID" value="MBA0600676.1"/>
    <property type="molecule type" value="Genomic_DNA"/>
</dbReference>
<protein>
    <submittedName>
        <fullName evidence="1">Uncharacterized protein</fullName>
    </submittedName>
</protein>
<reference evidence="1 2" key="1">
    <citation type="journal article" date="2019" name="Genome Biol. Evol.">
        <title>Insights into the evolution of the New World diploid cottons (Gossypium, subgenus Houzingenia) based on genome sequencing.</title>
        <authorList>
            <person name="Grover C.E."/>
            <person name="Arick M.A. 2nd"/>
            <person name="Thrash A."/>
            <person name="Conover J.L."/>
            <person name="Sanders W.S."/>
            <person name="Peterson D.G."/>
            <person name="Frelichowski J.E."/>
            <person name="Scheffler J.A."/>
            <person name="Scheffler B.E."/>
            <person name="Wendel J.F."/>
        </authorList>
    </citation>
    <scope>NUCLEOTIDE SEQUENCE [LARGE SCALE GENOMIC DNA]</scope>
    <source>
        <strain evidence="1">8</strain>
        <tissue evidence="1">Leaf</tissue>
    </source>
</reference>
<organism evidence="1 2">
    <name type="scientific">Gossypium raimondii</name>
    <name type="common">Peruvian cotton</name>
    <name type="synonym">Gossypium klotzschianum subsp. raimondii</name>
    <dbReference type="NCBI Taxonomy" id="29730"/>
    <lineage>
        <taxon>Eukaryota</taxon>
        <taxon>Viridiplantae</taxon>
        <taxon>Streptophyta</taxon>
        <taxon>Embryophyta</taxon>
        <taxon>Tracheophyta</taxon>
        <taxon>Spermatophyta</taxon>
        <taxon>Magnoliopsida</taxon>
        <taxon>eudicotyledons</taxon>
        <taxon>Gunneridae</taxon>
        <taxon>Pentapetalae</taxon>
        <taxon>rosids</taxon>
        <taxon>malvids</taxon>
        <taxon>Malvales</taxon>
        <taxon>Malvaceae</taxon>
        <taxon>Malvoideae</taxon>
        <taxon>Gossypium</taxon>
    </lineage>
</organism>
<name>A0A7J8QHG0_GOSRA</name>
<accession>A0A7J8QHG0</accession>
<evidence type="ECO:0000313" key="1">
    <source>
        <dbReference type="EMBL" id="MBA0600676.1"/>
    </source>
</evidence>